<feature type="compositionally biased region" description="Polar residues" evidence="1">
    <location>
        <begin position="638"/>
        <end position="649"/>
    </location>
</feature>
<dbReference type="Proteomes" id="UP001365542">
    <property type="component" value="Unassembled WGS sequence"/>
</dbReference>
<reference evidence="2 3" key="1">
    <citation type="submission" date="2019-10" db="EMBL/GenBank/DDBJ databases">
        <authorList>
            <person name="Palmer J.M."/>
        </authorList>
    </citation>
    <scope>NUCLEOTIDE SEQUENCE [LARGE SCALE GENOMIC DNA]</scope>
    <source>
        <strain evidence="2 3">TWF694</strain>
    </source>
</reference>
<accession>A0AAV9XQS6</accession>
<feature type="region of interest" description="Disordered" evidence="1">
    <location>
        <begin position="464"/>
        <end position="510"/>
    </location>
</feature>
<sequence length="958" mass="105881">MSSNPNYNARRGYGIGDQQPQHHHHPPSGLRRSHLYGSRGTTFNFNTDSENKPAPNTLSNHSRIDGPRQSHTDFSRATINHQPQTKLPTASEYFAQGAGTQSGSPSAPWARPANRFSRLPSNSYGLPPTPESDVSISRLTTPPRQHRDHHFNVDMMQRMTQHAKISPLNQYGSLQRELAEDNLVVDNGNVDRLVARAGERVSGGASRVYEASSGEPTTNRRVAFRSPEAVEGAREASRRLNGASTIDRPNSMYEAASKPVEPNHTSNMYAELKRTLSESSSERPKRIIRPVSNQRKLPPLSPVQRRHVEVRPRRPTGASDSHTPSPQQNDYYPNETRPKIVPSQEDQVNNIDWLAAAHDANEAPFQKLATKRRTRASSSGTPLTASAKPLRRSEEFGGELRPDSTDIRASLTTVQPVSTSNHSQTTSRFSPPHKQTVAPSTSYLKHELVDFVSEDDLTINLSPEKTVGGFGGARSRASDVATSRRPGTSGGSKPQEISFLQSNKSTDPDETLDTLRQLSRLLSGNTPAKDEGRRIAELASAKAVEVKKAVNGSNAADSRQPYRHQTRPVARRLIPDGDDSSRMGLDLKTSTPEQQSRSTFPRSSGGISQNRTVPKASLSLHSRPLTAPHMKNPKPRQPTESKTPTSKSIQFEDGYETDDSLDRLLTNDTDYASLLKPAVYEDESFLHGTVQVASQSQTSKTNDLEALALRTKVLNNLQTVQLDIRETRRGLENIERKFGMLEDDGMFSNTPETKGNAKSTLAESTAPQRRVLLLSRRKQRSPGKGLFRAPWSFKDYFSATLFIMLGIAAIEYKLWSDTIIPEYSKISSDEWFATHPAGSYKPGATLRVMLQMFAWLGNIGLYCLDHGLTILLWILSGIQWLEIRVMDSVLPPPEYQPVETLTSTIATAATVLAESTMQTVETMLAVPTVQTMETMLSAPIPTVTTDLAMEIVETLLPL</sequence>
<feature type="compositionally biased region" description="Basic residues" evidence="1">
    <location>
        <begin position="21"/>
        <end position="34"/>
    </location>
</feature>
<feature type="region of interest" description="Disordered" evidence="1">
    <location>
        <begin position="1"/>
        <end position="73"/>
    </location>
</feature>
<feature type="compositionally biased region" description="Polar residues" evidence="1">
    <location>
        <begin position="318"/>
        <end position="331"/>
    </location>
</feature>
<gene>
    <name evidence="2" type="ORF">TWF694_000689</name>
</gene>
<proteinExistence type="predicted"/>
<feature type="compositionally biased region" description="Polar residues" evidence="1">
    <location>
        <begin position="588"/>
        <end position="612"/>
    </location>
</feature>
<feature type="region of interest" description="Disordered" evidence="1">
    <location>
        <begin position="225"/>
        <end position="338"/>
    </location>
</feature>
<feature type="compositionally biased region" description="Basic and acidic residues" evidence="1">
    <location>
        <begin position="391"/>
        <end position="406"/>
    </location>
</feature>
<feature type="compositionally biased region" description="Basic residues" evidence="1">
    <location>
        <begin position="561"/>
        <end position="570"/>
    </location>
</feature>
<dbReference type="EMBL" id="JAVHJO010000001">
    <property type="protein sequence ID" value="KAK6543971.1"/>
    <property type="molecule type" value="Genomic_DNA"/>
</dbReference>
<evidence type="ECO:0000313" key="3">
    <source>
        <dbReference type="Proteomes" id="UP001365542"/>
    </source>
</evidence>
<feature type="compositionally biased region" description="Polar residues" evidence="1">
    <location>
        <begin position="39"/>
        <end position="61"/>
    </location>
</feature>
<feature type="compositionally biased region" description="Basic and acidic residues" evidence="1">
    <location>
        <begin position="62"/>
        <end position="73"/>
    </location>
</feature>
<feature type="region of interest" description="Disordered" evidence="1">
    <location>
        <begin position="548"/>
        <end position="649"/>
    </location>
</feature>
<feature type="region of interest" description="Disordered" evidence="1">
    <location>
        <begin position="96"/>
        <end position="147"/>
    </location>
</feature>
<comment type="caution">
    <text evidence="2">The sequence shown here is derived from an EMBL/GenBank/DDBJ whole genome shotgun (WGS) entry which is preliminary data.</text>
</comment>
<organism evidence="2 3">
    <name type="scientific">Orbilia ellipsospora</name>
    <dbReference type="NCBI Taxonomy" id="2528407"/>
    <lineage>
        <taxon>Eukaryota</taxon>
        <taxon>Fungi</taxon>
        <taxon>Dikarya</taxon>
        <taxon>Ascomycota</taxon>
        <taxon>Pezizomycotina</taxon>
        <taxon>Orbiliomycetes</taxon>
        <taxon>Orbiliales</taxon>
        <taxon>Orbiliaceae</taxon>
        <taxon>Orbilia</taxon>
    </lineage>
</organism>
<keyword evidence="3" id="KW-1185">Reference proteome</keyword>
<feature type="compositionally biased region" description="Polar residues" evidence="1">
    <location>
        <begin position="132"/>
        <end position="143"/>
    </location>
</feature>
<evidence type="ECO:0000256" key="1">
    <source>
        <dbReference type="SAM" id="MobiDB-lite"/>
    </source>
</evidence>
<dbReference type="AlphaFoldDB" id="A0AAV9XQS6"/>
<feature type="compositionally biased region" description="Basic and acidic residues" evidence="1">
    <location>
        <begin position="271"/>
        <end position="285"/>
    </location>
</feature>
<evidence type="ECO:0000313" key="2">
    <source>
        <dbReference type="EMBL" id="KAK6543971.1"/>
    </source>
</evidence>
<name>A0AAV9XQS6_9PEZI</name>
<feature type="compositionally biased region" description="Polar residues" evidence="1">
    <location>
        <begin position="410"/>
        <end position="429"/>
    </location>
</feature>
<feature type="region of interest" description="Disordered" evidence="1">
    <location>
        <begin position="367"/>
        <end position="440"/>
    </location>
</feature>
<protein>
    <submittedName>
        <fullName evidence="2">Uncharacterized protein</fullName>
    </submittedName>
</protein>